<keyword evidence="2" id="KW-0472">Membrane</keyword>
<evidence type="ECO:0000256" key="1">
    <source>
        <dbReference type="SAM" id="Coils"/>
    </source>
</evidence>
<accession>A0A1N7JMX6</accession>
<dbReference type="InterPro" id="IPR014717">
    <property type="entry name" value="Transl_elong_EF1B/ribsomal_bS6"/>
</dbReference>
<gene>
    <name evidence="3" type="ORF">SAMN05421687_1074</name>
</gene>
<dbReference type="EMBL" id="FTOC01000007">
    <property type="protein sequence ID" value="SIS50594.1"/>
    <property type="molecule type" value="Genomic_DNA"/>
</dbReference>
<dbReference type="InterPro" id="IPR007445">
    <property type="entry name" value="PilO"/>
</dbReference>
<organism evidence="3 4">
    <name type="scientific">Salimicrobium flavidum</name>
    <dbReference type="NCBI Taxonomy" id="570947"/>
    <lineage>
        <taxon>Bacteria</taxon>
        <taxon>Bacillati</taxon>
        <taxon>Bacillota</taxon>
        <taxon>Bacilli</taxon>
        <taxon>Bacillales</taxon>
        <taxon>Bacillaceae</taxon>
        <taxon>Salimicrobium</taxon>
    </lineage>
</organism>
<feature type="coiled-coil region" evidence="1">
    <location>
        <begin position="32"/>
        <end position="59"/>
    </location>
</feature>
<proteinExistence type="predicted"/>
<dbReference type="OrthoDB" id="2427034at2"/>
<dbReference type="Pfam" id="PF04350">
    <property type="entry name" value="PilO"/>
    <property type="match status" value="1"/>
</dbReference>
<protein>
    <submittedName>
        <fullName evidence="3">Pilus assembly protein, PilO</fullName>
    </submittedName>
</protein>
<dbReference type="STRING" id="570947.SAMN05421687_1074"/>
<dbReference type="GO" id="GO:0043683">
    <property type="term" value="P:type IV pilus assembly"/>
    <property type="evidence" value="ECO:0007669"/>
    <property type="project" value="InterPro"/>
</dbReference>
<dbReference type="Proteomes" id="UP000187608">
    <property type="component" value="Unassembled WGS sequence"/>
</dbReference>
<keyword evidence="4" id="KW-1185">Reference proteome</keyword>
<reference evidence="4" key="1">
    <citation type="submission" date="2017-01" db="EMBL/GenBank/DDBJ databases">
        <authorList>
            <person name="Varghese N."/>
            <person name="Submissions S."/>
        </authorList>
    </citation>
    <scope>NUCLEOTIDE SEQUENCE [LARGE SCALE GENOMIC DNA]</scope>
    <source>
        <strain evidence="4">DSM 23127</strain>
    </source>
</reference>
<evidence type="ECO:0000313" key="3">
    <source>
        <dbReference type="EMBL" id="SIS50594.1"/>
    </source>
</evidence>
<keyword evidence="2" id="KW-1133">Transmembrane helix</keyword>
<name>A0A1N7JMX6_9BACI</name>
<feature type="transmembrane region" description="Helical" evidence="2">
    <location>
        <begin position="12"/>
        <end position="33"/>
    </location>
</feature>
<dbReference type="GO" id="GO:0043107">
    <property type="term" value="P:type IV pilus-dependent motility"/>
    <property type="evidence" value="ECO:0007669"/>
    <property type="project" value="InterPro"/>
</dbReference>
<sequence length="211" mass="23996">MTNNWTRNQWLLLVSLIVIVGILGAILYTLWIVPLNENREALESQIESKEDTIRVLQNETDSSAVSESESRRLQETLPVKEQEDQFLIMLERAEAASRTSIQSISNVGTQTPVQTAEAPGEEKLTYELEMISGSFGDLMQFLFNLEEMERYSLVESISFDSSTIEQGDEEALYYFVTVSTYYYPSLELLESEAPQYDFGTPGNKQSPFQTD</sequence>
<keyword evidence="2" id="KW-0812">Transmembrane</keyword>
<evidence type="ECO:0000313" key="4">
    <source>
        <dbReference type="Proteomes" id="UP000187608"/>
    </source>
</evidence>
<keyword evidence="1" id="KW-0175">Coiled coil</keyword>
<dbReference type="Gene3D" id="3.30.70.60">
    <property type="match status" value="1"/>
</dbReference>
<dbReference type="AlphaFoldDB" id="A0A1N7JMX6"/>
<dbReference type="RefSeq" id="WP_076559327.1">
    <property type="nucleotide sequence ID" value="NZ_FTOC01000007.1"/>
</dbReference>
<evidence type="ECO:0000256" key="2">
    <source>
        <dbReference type="SAM" id="Phobius"/>
    </source>
</evidence>